<dbReference type="OrthoDB" id="9778595at2"/>
<dbReference type="PROSITE" id="PS51318">
    <property type="entry name" value="TAT"/>
    <property type="match status" value="1"/>
</dbReference>
<sequence length="335" mass="34544">MSRSGPPHAPRRRVLVAAAGLAGVAGLGGLAAFRTAAASHGLLLRTRAGLAFGTTVALTAAGSDAAAIEAALMDGFAAMRAVEAAASLFRPDSDLSRLNRDGVLDAPDPHLVVLLRFALALAAETAGAFDPTVQPLWPIWAGAATRGGRPDGGTLGDALGRIGWRRVRLEPDRIVLTPGTALTLNALIQGYAADRVIAALRERGIGDAFVDTGEFGASGTHPDGTPWRLGLADPRDPASLAAVIAPFTGFAATSGDYNMSFSDDRADHHIFDPATGYSPDALSSVTVTASSGLLADGLSTACMVLGRELGARLIAGHPGCTVRFTDKIRPDRRRL</sequence>
<dbReference type="EC" id="2.7.1.180" evidence="1 10"/>
<protein>
    <recommendedName>
        <fullName evidence="2 10">FAD:protein FMN transferase</fullName>
        <ecNumber evidence="1 10">2.7.1.180</ecNumber>
    </recommendedName>
    <alternativeName>
        <fullName evidence="8 10">Flavin transferase</fullName>
    </alternativeName>
</protein>
<keyword evidence="6 10" id="KW-0274">FAD</keyword>
<feature type="binding site" evidence="11">
    <location>
        <position position="296"/>
    </location>
    <ligand>
        <name>Mg(2+)</name>
        <dbReference type="ChEBI" id="CHEBI:18420"/>
    </ligand>
</feature>
<dbReference type="RefSeq" id="WP_091721193.1">
    <property type="nucleotide sequence ID" value="NZ_FNHS01000019.1"/>
</dbReference>
<dbReference type="PANTHER" id="PTHR30040:SF2">
    <property type="entry name" value="FAD:PROTEIN FMN TRANSFERASE"/>
    <property type="match status" value="1"/>
</dbReference>
<evidence type="ECO:0000256" key="5">
    <source>
        <dbReference type="ARBA" id="ARBA00022723"/>
    </source>
</evidence>
<evidence type="ECO:0000256" key="7">
    <source>
        <dbReference type="ARBA" id="ARBA00022842"/>
    </source>
</evidence>
<keyword evidence="13" id="KW-1185">Reference proteome</keyword>
<dbReference type="GO" id="GO:0016740">
    <property type="term" value="F:transferase activity"/>
    <property type="evidence" value="ECO:0007669"/>
    <property type="project" value="UniProtKB-UniRule"/>
</dbReference>
<dbReference type="PANTHER" id="PTHR30040">
    <property type="entry name" value="THIAMINE BIOSYNTHESIS LIPOPROTEIN APBE"/>
    <property type="match status" value="1"/>
</dbReference>
<evidence type="ECO:0000313" key="12">
    <source>
        <dbReference type="EMBL" id="SDO30884.1"/>
    </source>
</evidence>
<evidence type="ECO:0000313" key="13">
    <source>
        <dbReference type="Proteomes" id="UP000198704"/>
    </source>
</evidence>
<dbReference type="PIRSF" id="PIRSF006268">
    <property type="entry name" value="ApbE"/>
    <property type="match status" value="1"/>
</dbReference>
<evidence type="ECO:0000256" key="2">
    <source>
        <dbReference type="ARBA" id="ARBA00016337"/>
    </source>
</evidence>
<evidence type="ECO:0000256" key="8">
    <source>
        <dbReference type="ARBA" id="ARBA00031306"/>
    </source>
</evidence>
<dbReference type="InterPro" id="IPR003374">
    <property type="entry name" value="ApbE-like_sf"/>
</dbReference>
<keyword evidence="4 10" id="KW-0808">Transferase</keyword>
<reference evidence="13" key="1">
    <citation type="submission" date="2016-10" db="EMBL/GenBank/DDBJ databases">
        <authorList>
            <person name="Varghese N."/>
            <person name="Submissions S."/>
        </authorList>
    </citation>
    <scope>NUCLEOTIDE SEQUENCE [LARGE SCALE GENOMIC DNA]</scope>
    <source>
        <strain evidence="13">BL47</strain>
    </source>
</reference>
<dbReference type="Gene3D" id="3.10.520.10">
    <property type="entry name" value="ApbE-like domains"/>
    <property type="match status" value="1"/>
</dbReference>
<evidence type="ECO:0000256" key="3">
    <source>
        <dbReference type="ARBA" id="ARBA00022630"/>
    </source>
</evidence>
<keyword evidence="3 10" id="KW-0285">Flavoprotein</keyword>
<evidence type="ECO:0000256" key="10">
    <source>
        <dbReference type="PIRNR" id="PIRNR006268"/>
    </source>
</evidence>
<dbReference type="AlphaFoldDB" id="A0A1H0IHH8"/>
<comment type="cofactor">
    <cofactor evidence="11">
        <name>Mg(2+)</name>
        <dbReference type="ChEBI" id="CHEBI:18420"/>
    </cofactor>
    <cofactor evidence="11">
        <name>Mn(2+)</name>
        <dbReference type="ChEBI" id="CHEBI:29035"/>
    </cofactor>
    <text evidence="11">Magnesium. Can also use manganese.</text>
</comment>
<feature type="binding site" evidence="11">
    <location>
        <position position="300"/>
    </location>
    <ligand>
        <name>Mg(2+)</name>
        <dbReference type="ChEBI" id="CHEBI:18420"/>
    </ligand>
</feature>
<gene>
    <name evidence="12" type="ORF">SAMN05216360_11921</name>
</gene>
<evidence type="ECO:0000256" key="4">
    <source>
        <dbReference type="ARBA" id="ARBA00022679"/>
    </source>
</evidence>
<name>A0A1H0IHH8_9HYPH</name>
<evidence type="ECO:0000256" key="11">
    <source>
        <dbReference type="PIRSR" id="PIRSR006268-2"/>
    </source>
</evidence>
<comment type="catalytic activity">
    <reaction evidence="9 10">
        <text>L-threonyl-[protein] + FAD = FMN-L-threonyl-[protein] + AMP + H(+)</text>
        <dbReference type="Rhea" id="RHEA:36847"/>
        <dbReference type="Rhea" id="RHEA-COMP:11060"/>
        <dbReference type="Rhea" id="RHEA-COMP:11061"/>
        <dbReference type="ChEBI" id="CHEBI:15378"/>
        <dbReference type="ChEBI" id="CHEBI:30013"/>
        <dbReference type="ChEBI" id="CHEBI:57692"/>
        <dbReference type="ChEBI" id="CHEBI:74257"/>
        <dbReference type="ChEBI" id="CHEBI:456215"/>
        <dbReference type="EC" id="2.7.1.180"/>
    </reaction>
</comment>
<keyword evidence="12" id="KW-0449">Lipoprotein</keyword>
<evidence type="ECO:0000256" key="1">
    <source>
        <dbReference type="ARBA" id="ARBA00011955"/>
    </source>
</evidence>
<organism evidence="12 13">
    <name type="scientific">Methylobacterium phyllostachyos</name>
    <dbReference type="NCBI Taxonomy" id="582672"/>
    <lineage>
        <taxon>Bacteria</taxon>
        <taxon>Pseudomonadati</taxon>
        <taxon>Pseudomonadota</taxon>
        <taxon>Alphaproteobacteria</taxon>
        <taxon>Hyphomicrobiales</taxon>
        <taxon>Methylobacteriaceae</taxon>
        <taxon>Methylobacterium</taxon>
    </lineage>
</organism>
<dbReference type="GO" id="GO:0046872">
    <property type="term" value="F:metal ion binding"/>
    <property type="evidence" value="ECO:0007669"/>
    <property type="project" value="UniProtKB-UniRule"/>
</dbReference>
<dbReference type="STRING" id="582672.SAMN05216360_11921"/>
<dbReference type="InterPro" id="IPR006311">
    <property type="entry name" value="TAT_signal"/>
</dbReference>
<keyword evidence="7 10" id="KW-0460">Magnesium</keyword>
<dbReference type="Proteomes" id="UP000198704">
    <property type="component" value="Unassembled WGS sequence"/>
</dbReference>
<dbReference type="Pfam" id="PF02424">
    <property type="entry name" value="ApbE"/>
    <property type="match status" value="1"/>
</dbReference>
<accession>A0A1H0IHH8</accession>
<evidence type="ECO:0000256" key="6">
    <source>
        <dbReference type="ARBA" id="ARBA00022827"/>
    </source>
</evidence>
<keyword evidence="5 10" id="KW-0479">Metal-binding</keyword>
<comment type="similarity">
    <text evidence="10">Belongs to the ApbE family.</text>
</comment>
<dbReference type="InterPro" id="IPR024932">
    <property type="entry name" value="ApbE"/>
</dbReference>
<evidence type="ECO:0000256" key="9">
    <source>
        <dbReference type="ARBA" id="ARBA00048540"/>
    </source>
</evidence>
<feature type="binding site" evidence="11">
    <location>
        <position position="186"/>
    </location>
    <ligand>
        <name>Mg(2+)</name>
        <dbReference type="ChEBI" id="CHEBI:18420"/>
    </ligand>
</feature>
<proteinExistence type="inferred from homology"/>
<dbReference type="SUPFAM" id="SSF143631">
    <property type="entry name" value="ApbE-like"/>
    <property type="match status" value="1"/>
</dbReference>
<dbReference type="EMBL" id="FNHS01000019">
    <property type="protein sequence ID" value="SDO30884.1"/>
    <property type="molecule type" value="Genomic_DNA"/>
</dbReference>